<protein>
    <submittedName>
        <fullName evidence="3">N-acetylmuramoyl-L-alanine amidase</fullName>
        <ecNumber evidence="3">3.5.1.28</ecNumber>
    </submittedName>
</protein>
<dbReference type="PANTHER" id="PTHR30404:SF0">
    <property type="entry name" value="N-ACETYLMURAMOYL-L-ALANINE AMIDASE AMIC"/>
    <property type="match status" value="1"/>
</dbReference>
<dbReference type="EMBL" id="UOEB01000047">
    <property type="protein sequence ID" value="VAV82896.1"/>
    <property type="molecule type" value="Genomic_DNA"/>
</dbReference>
<sequence length="367" mass="41710">MRKKHIALHILYIFCLVFIFSTPFKSFAQENFVVVLDAGHGGKDPGKNSGKYYEKNIALNIVLLTGKLLNKNKNIEVIYTRNKDVFIELKERGKIANEANANLFVSVHCNAHHTQAYGAETYVLGLHANERNFEVAKQENSVIFLEDNYKEKYAGFDPNSPEAVIGLTLMQEEYLDESLILASNIQQKFTNNLKRKDRGVKQAGFVVLHQTYMPSVLIETGFITNKNEGAFLNSKSGQEKVANAIYNAIIDYKKHLDENRVVEVIPKAPVVVETKDRIFKGINFKVQIASSSKKLPLKSYNFKGLKGVERLKVGRQYKYYYGVTSNYDEILDIQKRVKKVGFQTAFVIAYKNDKKISVSDLLKSSQK</sequence>
<dbReference type="Pfam" id="PF01520">
    <property type="entry name" value="Amidase_3"/>
    <property type="match status" value="1"/>
</dbReference>
<organism evidence="3">
    <name type="scientific">hydrothermal vent metagenome</name>
    <dbReference type="NCBI Taxonomy" id="652676"/>
    <lineage>
        <taxon>unclassified sequences</taxon>
        <taxon>metagenomes</taxon>
        <taxon>ecological metagenomes</taxon>
    </lineage>
</organism>
<dbReference type="CDD" id="cd02696">
    <property type="entry name" value="MurNAc-LAA"/>
    <property type="match status" value="1"/>
</dbReference>
<dbReference type="SMART" id="SM00646">
    <property type="entry name" value="Ami_3"/>
    <property type="match status" value="1"/>
</dbReference>
<dbReference type="InterPro" id="IPR050695">
    <property type="entry name" value="N-acetylmuramoyl_amidase_3"/>
</dbReference>
<dbReference type="GO" id="GO:0030288">
    <property type="term" value="C:outer membrane-bounded periplasmic space"/>
    <property type="evidence" value="ECO:0007669"/>
    <property type="project" value="TreeGrafter"/>
</dbReference>
<proteinExistence type="predicted"/>
<dbReference type="AlphaFoldDB" id="A0A3B0R111"/>
<dbReference type="PANTHER" id="PTHR30404">
    <property type="entry name" value="N-ACETYLMURAMOYL-L-ALANINE AMIDASE"/>
    <property type="match status" value="1"/>
</dbReference>
<accession>A0A3B0R111</accession>
<dbReference type="EC" id="3.5.1.28" evidence="3"/>
<gene>
    <name evidence="3" type="ORF">MNBD_BACTEROID02-1062</name>
</gene>
<dbReference type="Gene3D" id="3.40.630.40">
    <property type="entry name" value="Zn-dependent exopeptidases"/>
    <property type="match status" value="1"/>
</dbReference>
<evidence type="ECO:0000256" key="1">
    <source>
        <dbReference type="ARBA" id="ARBA00022801"/>
    </source>
</evidence>
<evidence type="ECO:0000259" key="2">
    <source>
        <dbReference type="SMART" id="SM00646"/>
    </source>
</evidence>
<dbReference type="GO" id="GO:0008745">
    <property type="term" value="F:N-acetylmuramoyl-L-alanine amidase activity"/>
    <property type="evidence" value="ECO:0007669"/>
    <property type="project" value="UniProtKB-EC"/>
</dbReference>
<dbReference type="GO" id="GO:0009253">
    <property type="term" value="P:peptidoglycan catabolic process"/>
    <property type="evidence" value="ECO:0007669"/>
    <property type="project" value="InterPro"/>
</dbReference>
<dbReference type="FunFam" id="3.40.630.40:FF:000005">
    <property type="entry name" value="N-acetylmuramoyl-L-alanine amidase (AmiA)"/>
    <property type="match status" value="1"/>
</dbReference>
<dbReference type="InterPro" id="IPR002508">
    <property type="entry name" value="MurNAc-LAA_cat"/>
</dbReference>
<name>A0A3B0R111_9ZZZZ</name>
<feature type="domain" description="MurNAc-LAA" evidence="2">
    <location>
        <begin position="93"/>
        <end position="250"/>
    </location>
</feature>
<evidence type="ECO:0000313" key="3">
    <source>
        <dbReference type="EMBL" id="VAV82896.1"/>
    </source>
</evidence>
<reference evidence="3" key="1">
    <citation type="submission" date="2018-06" db="EMBL/GenBank/DDBJ databases">
        <authorList>
            <person name="Zhirakovskaya E."/>
        </authorList>
    </citation>
    <scope>NUCLEOTIDE SEQUENCE</scope>
</reference>
<dbReference type="SUPFAM" id="SSF53187">
    <property type="entry name" value="Zn-dependent exopeptidases"/>
    <property type="match status" value="1"/>
</dbReference>
<keyword evidence="1 3" id="KW-0378">Hydrolase</keyword>